<accession>A0A9W8ZI73</accession>
<dbReference type="EMBL" id="JAPEVA010000018">
    <property type="protein sequence ID" value="KAJ4407921.1"/>
    <property type="molecule type" value="Genomic_DNA"/>
</dbReference>
<keyword evidence="4" id="KW-1185">Reference proteome</keyword>
<protein>
    <submittedName>
        <fullName evidence="3">Uncharacterized protein</fullName>
    </submittedName>
</protein>
<organism evidence="3 4">
    <name type="scientific">Didymella pomorum</name>
    <dbReference type="NCBI Taxonomy" id="749634"/>
    <lineage>
        <taxon>Eukaryota</taxon>
        <taxon>Fungi</taxon>
        <taxon>Dikarya</taxon>
        <taxon>Ascomycota</taxon>
        <taxon>Pezizomycotina</taxon>
        <taxon>Dothideomycetes</taxon>
        <taxon>Pleosporomycetidae</taxon>
        <taxon>Pleosporales</taxon>
        <taxon>Pleosporineae</taxon>
        <taxon>Didymellaceae</taxon>
        <taxon>Didymella</taxon>
    </lineage>
</organism>
<evidence type="ECO:0000256" key="2">
    <source>
        <dbReference type="SAM" id="Phobius"/>
    </source>
</evidence>
<feature type="transmembrane region" description="Helical" evidence="2">
    <location>
        <begin position="20"/>
        <end position="41"/>
    </location>
</feature>
<dbReference type="AlphaFoldDB" id="A0A9W8ZI73"/>
<comment type="caution">
    <text evidence="3">The sequence shown here is derived from an EMBL/GenBank/DDBJ whole genome shotgun (WGS) entry which is preliminary data.</text>
</comment>
<evidence type="ECO:0000313" key="3">
    <source>
        <dbReference type="EMBL" id="KAJ4407921.1"/>
    </source>
</evidence>
<keyword evidence="2" id="KW-0472">Membrane</keyword>
<name>A0A9W8ZI73_9PLEO</name>
<feature type="region of interest" description="Disordered" evidence="1">
    <location>
        <begin position="63"/>
        <end position="118"/>
    </location>
</feature>
<sequence>MAPLLSRHEGVDKNAGTVAVVIFIAGAIILVLVIILILLFFKKRRNARNKTFIPRLERSRGGNYGKLEEDEEQAWSADMGEHEGMSGGKGSYAPVHNESMGYQSQTLHHGDAAKDTYR</sequence>
<gene>
    <name evidence="3" type="ORF">N0V91_003586</name>
</gene>
<feature type="compositionally biased region" description="Basic and acidic residues" evidence="1">
    <location>
        <begin position="108"/>
        <end position="118"/>
    </location>
</feature>
<dbReference type="Proteomes" id="UP001140510">
    <property type="component" value="Unassembled WGS sequence"/>
</dbReference>
<proteinExistence type="predicted"/>
<keyword evidence="2" id="KW-1133">Transmembrane helix</keyword>
<keyword evidence="2" id="KW-0812">Transmembrane</keyword>
<reference evidence="3" key="1">
    <citation type="submission" date="2022-10" db="EMBL/GenBank/DDBJ databases">
        <title>Tapping the CABI collections for fungal endophytes: first genome assemblies for Collariella, Neodidymelliopsis, Ascochyta clinopodiicola, Didymella pomorum, Didymosphaeria variabile, Neocosmospora piperis and Neocucurbitaria cava.</title>
        <authorList>
            <person name="Hill R."/>
        </authorList>
    </citation>
    <scope>NUCLEOTIDE SEQUENCE</scope>
    <source>
        <strain evidence="3">IMI 355091</strain>
    </source>
</reference>
<evidence type="ECO:0000256" key="1">
    <source>
        <dbReference type="SAM" id="MobiDB-lite"/>
    </source>
</evidence>
<evidence type="ECO:0000313" key="4">
    <source>
        <dbReference type="Proteomes" id="UP001140510"/>
    </source>
</evidence>
<dbReference type="OrthoDB" id="3769550at2759"/>